<dbReference type="SMART" id="SM01343">
    <property type="entry name" value="FATC"/>
    <property type="match status" value="1"/>
</dbReference>
<keyword evidence="6" id="KW-0547">Nucleotide-binding</keyword>
<dbReference type="Pfam" id="PF00454">
    <property type="entry name" value="PI3_PI4_kinase"/>
    <property type="match status" value="1"/>
</dbReference>
<evidence type="ECO:0000256" key="11">
    <source>
        <dbReference type="ARBA" id="ARBA00023242"/>
    </source>
</evidence>
<dbReference type="Pfam" id="PF25030">
    <property type="entry name" value="M-HEAT_ATR"/>
    <property type="match status" value="1"/>
</dbReference>
<dbReference type="GO" id="GO:0005524">
    <property type="term" value="F:ATP binding"/>
    <property type="evidence" value="ECO:0007669"/>
    <property type="project" value="UniProtKB-KW"/>
</dbReference>
<feature type="compositionally biased region" description="Basic and acidic residues" evidence="14">
    <location>
        <begin position="354"/>
        <end position="367"/>
    </location>
</feature>
<dbReference type="Proteomes" id="UP000738325">
    <property type="component" value="Unassembled WGS sequence"/>
</dbReference>
<evidence type="ECO:0000256" key="14">
    <source>
        <dbReference type="SAM" id="MobiDB-lite"/>
    </source>
</evidence>
<dbReference type="EC" id="2.7.11.1" evidence="3"/>
<evidence type="ECO:0000256" key="8">
    <source>
        <dbReference type="ARBA" id="ARBA00022777"/>
    </source>
</evidence>
<dbReference type="SMART" id="SM00802">
    <property type="entry name" value="UME"/>
    <property type="match status" value="1"/>
</dbReference>
<keyword evidence="10" id="KW-0234">DNA repair</keyword>
<feature type="region of interest" description="Disordered" evidence="14">
    <location>
        <begin position="1490"/>
        <end position="1512"/>
    </location>
</feature>
<comment type="catalytic activity">
    <reaction evidence="12">
        <text>L-threonyl-[protein] + ATP = O-phospho-L-threonyl-[protein] + ADP + H(+)</text>
        <dbReference type="Rhea" id="RHEA:46608"/>
        <dbReference type="Rhea" id="RHEA-COMP:11060"/>
        <dbReference type="Rhea" id="RHEA-COMP:11605"/>
        <dbReference type="ChEBI" id="CHEBI:15378"/>
        <dbReference type="ChEBI" id="CHEBI:30013"/>
        <dbReference type="ChEBI" id="CHEBI:30616"/>
        <dbReference type="ChEBI" id="CHEBI:61977"/>
        <dbReference type="ChEBI" id="CHEBI:456216"/>
        <dbReference type="EC" id="2.7.11.1"/>
    </reaction>
</comment>
<evidence type="ECO:0000256" key="5">
    <source>
        <dbReference type="ARBA" id="ARBA00022679"/>
    </source>
</evidence>
<dbReference type="PANTHER" id="PTHR11139:SF125">
    <property type="entry name" value="SERINE_THREONINE-PROTEIN KINASE MEC1"/>
    <property type="match status" value="1"/>
</dbReference>
<evidence type="ECO:0000256" key="9">
    <source>
        <dbReference type="ARBA" id="ARBA00022840"/>
    </source>
</evidence>
<evidence type="ECO:0000256" key="12">
    <source>
        <dbReference type="ARBA" id="ARBA00047899"/>
    </source>
</evidence>
<organism evidence="18 19">
    <name type="scientific">Dissophora globulifera</name>
    <dbReference type="NCBI Taxonomy" id="979702"/>
    <lineage>
        <taxon>Eukaryota</taxon>
        <taxon>Fungi</taxon>
        <taxon>Fungi incertae sedis</taxon>
        <taxon>Mucoromycota</taxon>
        <taxon>Mortierellomycotina</taxon>
        <taxon>Mortierellomycetes</taxon>
        <taxon>Mortierellales</taxon>
        <taxon>Mortierellaceae</taxon>
        <taxon>Dissophora</taxon>
    </lineage>
</organism>
<dbReference type="GO" id="GO:0000077">
    <property type="term" value="P:DNA damage checkpoint signaling"/>
    <property type="evidence" value="ECO:0007669"/>
    <property type="project" value="TreeGrafter"/>
</dbReference>
<dbReference type="Pfam" id="PF23593">
    <property type="entry name" value="HEAT_ATR"/>
    <property type="match status" value="1"/>
</dbReference>
<dbReference type="InterPro" id="IPR057564">
    <property type="entry name" value="HEAT_ATR"/>
</dbReference>
<dbReference type="SUPFAM" id="SSF48371">
    <property type="entry name" value="ARM repeat"/>
    <property type="match status" value="1"/>
</dbReference>
<dbReference type="EMBL" id="JAAAIP010000844">
    <property type="protein sequence ID" value="KAG0312109.1"/>
    <property type="molecule type" value="Genomic_DNA"/>
</dbReference>
<keyword evidence="4" id="KW-0723">Serine/threonine-protein kinase</keyword>
<dbReference type="SUPFAM" id="SSF56112">
    <property type="entry name" value="Protein kinase-like (PK-like)"/>
    <property type="match status" value="1"/>
</dbReference>
<dbReference type="InterPro" id="IPR003151">
    <property type="entry name" value="PIK-rel_kinase_FAT"/>
</dbReference>
<proteinExistence type="inferred from homology"/>
<dbReference type="Gene3D" id="3.30.1010.10">
    <property type="entry name" value="Phosphatidylinositol 3-kinase Catalytic Subunit, Chain A, domain 4"/>
    <property type="match status" value="1"/>
</dbReference>
<evidence type="ECO:0000256" key="2">
    <source>
        <dbReference type="ARBA" id="ARBA00010769"/>
    </source>
</evidence>
<dbReference type="GO" id="GO:0005694">
    <property type="term" value="C:chromosome"/>
    <property type="evidence" value="ECO:0007669"/>
    <property type="project" value="TreeGrafter"/>
</dbReference>
<evidence type="ECO:0000256" key="4">
    <source>
        <dbReference type="ARBA" id="ARBA00022527"/>
    </source>
</evidence>
<dbReference type="InterPro" id="IPR050517">
    <property type="entry name" value="DDR_Repair_Kinase"/>
</dbReference>
<keyword evidence="19" id="KW-1185">Reference proteome</keyword>
<dbReference type="PROSITE" id="PS51189">
    <property type="entry name" value="FAT"/>
    <property type="match status" value="1"/>
</dbReference>
<dbReference type="GO" id="GO:0000723">
    <property type="term" value="P:telomere maintenance"/>
    <property type="evidence" value="ECO:0007669"/>
    <property type="project" value="TreeGrafter"/>
</dbReference>
<dbReference type="InterPro" id="IPR011009">
    <property type="entry name" value="Kinase-like_dom_sf"/>
</dbReference>
<dbReference type="InterPro" id="IPR003152">
    <property type="entry name" value="FATC_dom"/>
</dbReference>
<evidence type="ECO:0000259" key="15">
    <source>
        <dbReference type="PROSITE" id="PS50290"/>
    </source>
</evidence>
<dbReference type="GO" id="GO:0005634">
    <property type="term" value="C:nucleus"/>
    <property type="evidence" value="ECO:0007669"/>
    <property type="project" value="UniProtKB-SubCell"/>
</dbReference>
<evidence type="ECO:0000259" key="16">
    <source>
        <dbReference type="PROSITE" id="PS51189"/>
    </source>
</evidence>
<keyword evidence="7" id="KW-0227">DNA damage</keyword>
<evidence type="ECO:0000256" key="13">
    <source>
        <dbReference type="ARBA" id="ARBA00048679"/>
    </source>
</evidence>
<keyword evidence="5" id="KW-0808">Transferase</keyword>
<dbReference type="InterPro" id="IPR000403">
    <property type="entry name" value="PI3/4_kinase_cat_dom"/>
</dbReference>
<evidence type="ECO:0000313" key="18">
    <source>
        <dbReference type="EMBL" id="KAG0312109.1"/>
    </source>
</evidence>
<evidence type="ECO:0000256" key="3">
    <source>
        <dbReference type="ARBA" id="ARBA00012513"/>
    </source>
</evidence>
<comment type="catalytic activity">
    <reaction evidence="13">
        <text>L-seryl-[protein] + ATP = O-phospho-L-seryl-[protein] + ADP + H(+)</text>
        <dbReference type="Rhea" id="RHEA:17989"/>
        <dbReference type="Rhea" id="RHEA-COMP:9863"/>
        <dbReference type="Rhea" id="RHEA-COMP:11604"/>
        <dbReference type="ChEBI" id="CHEBI:15378"/>
        <dbReference type="ChEBI" id="CHEBI:29999"/>
        <dbReference type="ChEBI" id="CHEBI:30616"/>
        <dbReference type="ChEBI" id="CHEBI:83421"/>
        <dbReference type="ChEBI" id="CHEBI:456216"/>
        <dbReference type="EC" id="2.7.11.1"/>
    </reaction>
</comment>
<keyword evidence="8 18" id="KW-0418">Kinase</keyword>
<sequence>MPVTLLIPPSIPPQTNPESTATARTCLRLGRLLITPATLLCEDGHKGVAPVLVALLNGTKTAPEALKAISDSLRSMINIGSRDSAKSAFAIDRHPAQSSLADKPRQRLEWLVLTSLVPILAVPSLASIHRTLAVPALGVVRNALSLSEDPSIFMLNPGLPQRTKAFHRAILMILKEICTFLSAKELVFPCDCPIRMSVFKGPPVQEHEPTWMTLRFSSLDDAVTVICFLVSFLCPESDSSGWPAHRIDADLRMGLLAVVCLLFKTFLPNGIIARADRNNAQLLAASSASVVQLYQACSHSILQTIPLLNTDVRLLPELAKYFMEILYHHVMTVEERCKEWNAVAASRAHTPGVKTEHHPFTSTKDADATAPSSMSVKDCRAEMPAMGVLENLLAKSLTAVMERAFVVFPDTVELLDIRWFVVELLNSKQILFLSDDASGRVLLLLANRFVPSGAFQEPLKAVDDILSKYTNMELDIIVSIVYSCLEYWRDAGLDEIGDGRVAGGVHGLVAPSAKRTVDDMDLDQSYSRFALNKDAPDAGRDIEQLTALVESIGKHYVIWALSPGVQAELSESLNVLLICLSSGPWFPDISRPELWRPSHSAMDLDDSDGHQQLARGVRGITEGTEILSRLRENPDILQSCRGFIAQQEKALKVMATLPACPQLEAWRQHVILQSLKKPPSRSPRDVNSETSDELRIAALEALHRWISTLRSLILDDELETTKITLAYSMGLIACAYSADYSHAGPKYSYDPLSQLYTPERECPGCEKEIKDLTLDHDCSPETNADPPLDLKFLDSFKRLIPTCVSERSRLELLNGLYRVFCHVDLSGEDLKAMDFGKFFLSQLCDPSKFIRHAAGRIAELLSKKAALALESDPLAKSSLDDNLARIFEAIAKGFASAARNAQATWPLELCRQMMRHLPEDHSIYNNLVMKIIDHAFAEQDAHRSGYIFNEVWYSRWHKSASQHLKSVNAEFAEDKGVSNYRLIRPQMEYVCAKVIEKLHSKQDRWLETLFYPWTGMSSTKFIQLNLSELVPKMILLTSRSLIEKVALTLNEKVTALCIRQIDHILAAIYMQLSEERFQICIDLLRRLIVQIEQDSGKEIQSLDIVKLTMLSSEGLVCCLSVELGNEDRSKCEKAQKVIEIVEGYYWATKEQEQPKKTGGLEKPGMAVFLRRNILAIMSEINNVILDRAQVVTLRTKAKYLRSLVTLVRLLDPIQSSVLSQIFPPLNIALDIRGLRIHALRVLRDVIFLVQPSQLDGVLVHLVHTLTKHYPQSNEQERSVELVVLKYLIVDNQEELGIVLPDVGRLPNEPAFEMMNKVLESSKTQPTFEQQLNRLADRSANENAELAEQALVELREFLLANEQTILTLTTTKDQDVAPVIKNLVRALLSGIGRFRGSDAPVPQRCAECLGIIGAIDPAKLSAMRLIPPPPVHTNFGDLEEAKNFVCQMIEVQLVGKARSIGDIHSETELAYTLQTLLSFCGITKGVLDSKAPTPLTAPHTRTSTQSSSYSNTPVFKTPEDRWRAFPRHVQEVLELLIDAKYTRAASAAQRTYRSPLYPGMETFKEWISLWTQVLIGKVTARYAKDVFQACKNVAQYDTSLCMYILPHLVLNVLVEGSETDRKEIVDEMQAVLGNGRDWKEGVVDQAPGGPKQCAEFNQLSSQTVFALFDHISKWIQSRKNFNTKALTNQRNFAVTIDLSQTSARNQDVTLNVVQTYLTSISREVIAMAAFRSRAYARSLLHYELYIRDAKHLLRDNNDAVMQSMYERYQEIYSHMEEPDGMDGISTLIKSDSETQHLLQCESAAQWNEAQAYYELGISTHPDKFENYAGLYKCLENLGHFNTLLSTVEGDTQAYPDWEQRLKDWRISSAWKVQHWESLETSLSRSVQSTFETGLGQLIFDMRENRVHDFQEHLKQVRSMLIPPLAAAGMESYTSAYEPVVQLAMLHELEVASRGWNPIASLNNGMHLDVAMPDGESYVDRLRRYQPTLDKRFESMAPSFRLREQISRLRRVAFYDIRIPTIVAHDDLNYLKEACGRLWLQTAMAARKSGSSQISYSAMLNAETLKDQSAKIERAKWEFMHNRERQALTTIEAALRTLPPSASASASIATRGGLATAVVATRLRQTSSGGRRPNSLQVHFNTELQRTMDRVIDKNEPGFIRAKAHILRTKWMDRSNLVNPSDIIEGYRQATLDCDRWEKGYYTAGQYFLKQYESSKRYKNRVPNLGHITNACRLYGKALTLGPKYLYQALPRLLTFWLELGHQATIPRTEKNEPMMNSVHVEFRNVNTLMESLANYLPEYMFLSAFPQIISRICHKNADAFAVLQHIIVNVVVAFPDQAIWQMVSVSRSIVPERKRVCNKILDSIHLRPRIGPAIVEQIKEALDLCDNLIALCMAPVPDKVDKLSLERNFPRTYAQLKQHYNVTVPCQRTLWPTVPESSATVASHQPFKHNLPKINRFLDEVEVMSSLQKPRKITIMGSDGNSYTFLCKPKDDLRKDAKVMEFNNLVNMLLRKDREAHRRNLYIRTYAVVPLNEECGLIEWVHNTVPFRHIMQKLYKINNLNLLGIAEIKRILDHDDHVRMFTKDLLPRFPTIFYQWFIDISAEPTAWFEARLRYTRTTAVMSMVGHIVGLGDRHGENLLFDNRNGDIVHVDFNCLFEQGKTFPKPEKVPFRLTQNMVDAMGLSGYDGAYRLACEQSLQVFRDNNESLISVLEGFLHDPLVEWSKNKRRGQQIQQEAARASAVAGAAGGAHFDSAGVGEDGIGGADDTRAKLRSRAEAKAKAEAAEAADAQQNEKATGILAIIKRKLSGTENLNPYVMAVQGQVEELIQAATGAENLSKMYIGWSAYL</sequence>
<feature type="compositionally biased region" description="Polar residues" evidence="14">
    <location>
        <begin position="1498"/>
        <end position="1512"/>
    </location>
</feature>
<dbReference type="InterPro" id="IPR014009">
    <property type="entry name" value="PIK_FAT"/>
</dbReference>
<evidence type="ECO:0000256" key="7">
    <source>
        <dbReference type="ARBA" id="ARBA00022763"/>
    </source>
</evidence>
<dbReference type="Pfam" id="PF02260">
    <property type="entry name" value="FATC"/>
    <property type="match status" value="1"/>
</dbReference>
<dbReference type="InterPro" id="IPR016024">
    <property type="entry name" value="ARM-type_fold"/>
</dbReference>
<evidence type="ECO:0000313" key="19">
    <source>
        <dbReference type="Proteomes" id="UP000738325"/>
    </source>
</evidence>
<dbReference type="GO" id="GO:0006281">
    <property type="term" value="P:DNA repair"/>
    <property type="evidence" value="ECO:0007669"/>
    <property type="project" value="UniProtKB-KW"/>
</dbReference>
<keyword evidence="11" id="KW-0539">Nucleus</keyword>
<dbReference type="PANTHER" id="PTHR11139">
    <property type="entry name" value="ATAXIA TELANGIECTASIA MUTATED ATM -RELATED"/>
    <property type="match status" value="1"/>
</dbReference>
<protein>
    <recommendedName>
        <fullName evidence="3">non-specific serine/threonine protein kinase</fullName>
        <ecNumber evidence="3">2.7.11.1</ecNumber>
    </recommendedName>
</protein>
<evidence type="ECO:0000256" key="1">
    <source>
        <dbReference type="ARBA" id="ARBA00004123"/>
    </source>
</evidence>
<dbReference type="GO" id="GO:0004674">
    <property type="term" value="F:protein serine/threonine kinase activity"/>
    <property type="evidence" value="ECO:0007669"/>
    <property type="project" value="UniProtKB-KW"/>
</dbReference>
<comment type="similarity">
    <text evidence="2">Belongs to the PI3/PI4-kinase family. ATM subfamily.</text>
</comment>
<dbReference type="InterPro" id="IPR012993">
    <property type="entry name" value="UME"/>
</dbReference>
<accession>A0A9P6R3V5</accession>
<evidence type="ECO:0000256" key="10">
    <source>
        <dbReference type="ARBA" id="ARBA00023204"/>
    </source>
</evidence>
<dbReference type="PROSITE" id="PS51190">
    <property type="entry name" value="FATC"/>
    <property type="match status" value="1"/>
</dbReference>
<dbReference type="SMART" id="SM00146">
    <property type="entry name" value="PI3Kc"/>
    <property type="match status" value="1"/>
</dbReference>
<dbReference type="InterPro" id="IPR056802">
    <property type="entry name" value="ATR-like_M-HEAT"/>
</dbReference>
<reference evidence="18" key="1">
    <citation type="journal article" date="2020" name="Fungal Divers.">
        <title>Resolving the Mortierellaceae phylogeny through synthesis of multi-gene phylogenetics and phylogenomics.</title>
        <authorList>
            <person name="Vandepol N."/>
            <person name="Liber J."/>
            <person name="Desiro A."/>
            <person name="Na H."/>
            <person name="Kennedy M."/>
            <person name="Barry K."/>
            <person name="Grigoriev I.V."/>
            <person name="Miller A.N."/>
            <person name="O'Donnell K."/>
            <person name="Stajich J.E."/>
            <person name="Bonito G."/>
        </authorList>
    </citation>
    <scope>NUCLEOTIDE SEQUENCE</scope>
    <source>
        <strain evidence="18">REB-010B</strain>
    </source>
</reference>
<feature type="region of interest" description="Disordered" evidence="14">
    <location>
        <begin position="352"/>
        <end position="371"/>
    </location>
</feature>
<dbReference type="InterPro" id="IPR036940">
    <property type="entry name" value="PI3/4_kinase_cat_sf"/>
</dbReference>
<evidence type="ECO:0000259" key="17">
    <source>
        <dbReference type="PROSITE" id="PS51190"/>
    </source>
</evidence>
<feature type="domain" description="PI3K/PI4K catalytic" evidence="15">
    <location>
        <begin position="2456"/>
        <end position="2763"/>
    </location>
</feature>
<dbReference type="PROSITE" id="PS00916">
    <property type="entry name" value="PI3_4_KINASE_2"/>
    <property type="match status" value="1"/>
</dbReference>
<dbReference type="Pfam" id="PF02259">
    <property type="entry name" value="FAT"/>
    <property type="match status" value="1"/>
</dbReference>
<keyword evidence="9" id="KW-0067">ATP-binding</keyword>
<comment type="subcellular location">
    <subcellularLocation>
        <location evidence="1">Nucleus</location>
    </subcellularLocation>
</comment>
<dbReference type="CDD" id="cd00892">
    <property type="entry name" value="PIKKc_ATR"/>
    <property type="match status" value="1"/>
</dbReference>
<dbReference type="Pfam" id="PF08064">
    <property type="entry name" value="UME"/>
    <property type="match status" value="1"/>
</dbReference>
<feature type="domain" description="FATC" evidence="17">
    <location>
        <begin position="2814"/>
        <end position="2846"/>
    </location>
</feature>
<evidence type="ECO:0000256" key="6">
    <source>
        <dbReference type="ARBA" id="ARBA00022741"/>
    </source>
</evidence>
<feature type="domain" description="FAT" evidence="16">
    <location>
        <begin position="1723"/>
        <end position="2347"/>
    </location>
</feature>
<dbReference type="PROSITE" id="PS50290">
    <property type="entry name" value="PI3_4_KINASE_3"/>
    <property type="match status" value="1"/>
</dbReference>
<name>A0A9P6R3V5_9FUNG</name>
<dbReference type="Gene3D" id="1.10.1070.11">
    <property type="entry name" value="Phosphatidylinositol 3-/4-kinase, catalytic domain"/>
    <property type="match status" value="1"/>
</dbReference>
<dbReference type="OrthoDB" id="381190at2759"/>
<comment type="caution">
    <text evidence="18">The sequence shown here is derived from an EMBL/GenBank/DDBJ whole genome shotgun (WGS) entry which is preliminary data.</text>
</comment>
<dbReference type="InterPro" id="IPR018936">
    <property type="entry name" value="PI3/4_kinase_CS"/>
</dbReference>
<gene>
    <name evidence="18" type="primary">MEC1</name>
    <name evidence="18" type="ORF">BGZ99_009721</name>
</gene>